<feature type="compositionally biased region" description="Basic and acidic residues" evidence="1">
    <location>
        <begin position="119"/>
        <end position="134"/>
    </location>
</feature>
<feature type="region of interest" description="Disordered" evidence="1">
    <location>
        <begin position="112"/>
        <end position="144"/>
    </location>
</feature>
<reference evidence="2" key="1">
    <citation type="submission" date="2023-07" db="EMBL/GenBank/DDBJ databases">
        <title>Chromosome-level Genome Assembly of Striped Snakehead (Channa striata).</title>
        <authorList>
            <person name="Liu H."/>
        </authorList>
    </citation>
    <scope>NUCLEOTIDE SEQUENCE</scope>
    <source>
        <strain evidence="2">Gz</strain>
        <tissue evidence="2">Muscle</tissue>
    </source>
</reference>
<evidence type="ECO:0000313" key="2">
    <source>
        <dbReference type="EMBL" id="KAK2812105.1"/>
    </source>
</evidence>
<dbReference type="Proteomes" id="UP001187415">
    <property type="component" value="Unassembled WGS sequence"/>
</dbReference>
<feature type="region of interest" description="Disordered" evidence="1">
    <location>
        <begin position="183"/>
        <end position="210"/>
    </location>
</feature>
<dbReference type="AlphaFoldDB" id="A0AA88IQZ8"/>
<protein>
    <submittedName>
        <fullName evidence="2">Uncharacterized protein</fullName>
    </submittedName>
</protein>
<proteinExistence type="predicted"/>
<evidence type="ECO:0000313" key="3">
    <source>
        <dbReference type="Proteomes" id="UP001187415"/>
    </source>
</evidence>
<gene>
    <name evidence="2" type="ORF">Q5P01_000104</name>
</gene>
<name>A0AA88IQZ8_CHASR</name>
<dbReference type="EMBL" id="JAUPFM010000149">
    <property type="protein sequence ID" value="KAK2812105.1"/>
    <property type="molecule type" value="Genomic_DNA"/>
</dbReference>
<sequence>MLVADALISSYNKRRGREIADSTPSAPLFLLQRFLRSHRSRALCALGNRAPRRFGTQCISDRSGELRGDGAVDAGLCRTVRAGAPIPGPRGAQLLATMRPVSAFGIRTIMDISRNPPHRPRDAATSRNRPDTTRLPRPAGLGLEGTCRDARERRYLASAPEGARTGERTVDTYHQIATAALRTADPGAGPGTSSERRVQAQVGPGHGDRHALEPQLLERNLFITAGRTSWRCRSFTPEDGAAAARDSLSTPWAPLMFMSSLRCPLTDMC</sequence>
<accession>A0AA88IQZ8</accession>
<organism evidence="2 3">
    <name type="scientific">Channa striata</name>
    <name type="common">Snakehead murrel</name>
    <name type="synonym">Ophicephalus striatus</name>
    <dbReference type="NCBI Taxonomy" id="64152"/>
    <lineage>
        <taxon>Eukaryota</taxon>
        <taxon>Metazoa</taxon>
        <taxon>Chordata</taxon>
        <taxon>Craniata</taxon>
        <taxon>Vertebrata</taxon>
        <taxon>Euteleostomi</taxon>
        <taxon>Actinopterygii</taxon>
        <taxon>Neopterygii</taxon>
        <taxon>Teleostei</taxon>
        <taxon>Neoteleostei</taxon>
        <taxon>Acanthomorphata</taxon>
        <taxon>Anabantaria</taxon>
        <taxon>Anabantiformes</taxon>
        <taxon>Channoidei</taxon>
        <taxon>Channidae</taxon>
        <taxon>Channa</taxon>
    </lineage>
</organism>
<evidence type="ECO:0000256" key="1">
    <source>
        <dbReference type="SAM" id="MobiDB-lite"/>
    </source>
</evidence>
<keyword evidence="3" id="KW-1185">Reference proteome</keyword>
<comment type="caution">
    <text evidence="2">The sequence shown here is derived from an EMBL/GenBank/DDBJ whole genome shotgun (WGS) entry which is preliminary data.</text>
</comment>